<dbReference type="AlphaFoldDB" id="A0A2S4UVP2"/>
<reference evidence="3" key="3">
    <citation type="journal article" date="2018" name="Mol. Plant Microbe Interact.">
        <title>Genome sequence resources for the wheat stripe rust pathogen (Puccinia striiformis f. sp. tritici) and the barley stripe rust pathogen (Puccinia striiformis f. sp. hordei).</title>
        <authorList>
            <person name="Xia C."/>
            <person name="Wang M."/>
            <person name="Yin C."/>
            <person name="Cornejo O.E."/>
            <person name="Hulbert S.H."/>
            <person name="Chen X."/>
        </authorList>
    </citation>
    <scope>NUCLEOTIDE SEQUENCE [LARGE SCALE GENOMIC DNA]</scope>
    <source>
        <strain evidence="3">93TX-2</strain>
    </source>
</reference>
<organism evidence="2 3">
    <name type="scientific">Puccinia striiformis</name>
    <dbReference type="NCBI Taxonomy" id="27350"/>
    <lineage>
        <taxon>Eukaryota</taxon>
        <taxon>Fungi</taxon>
        <taxon>Dikarya</taxon>
        <taxon>Basidiomycota</taxon>
        <taxon>Pucciniomycotina</taxon>
        <taxon>Pucciniomycetes</taxon>
        <taxon>Pucciniales</taxon>
        <taxon>Pucciniaceae</taxon>
        <taxon>Puccinia</taxon>
    </lineage>
</organism>
<proteinExistence type="predicted"/>
<reference evidence="3" key="2">
    <citation type="journal article" date="2018" name="BMC Genomics">
        <title>Genomic insights into host adaptation between the wheat stripe rust pathogen (Puccinia striiformis f. sp. tritici) and the barley stripe rust pathogen (Puccinia striiformis f. sp. hordei).</title>
        <authorList>
            <person name="Xia C."/>
            <person name="Wang M."/>
            <person name="Yin C."/>
            <person name="Cornejo O.E."/>
            <person name="Hulbert S.H."/>
            <person name="Chen X."/>
        </authorList>
    </citation>
    <scope>NUCLEOTIDE SEQUENCE [LARGE SCALE GENOMIC DNA]</scope>
    <source>
        <strain evidence="3">93TX-2</strain>
    </source>
</reference>
<keyword evidence="3" id="KW-1185">Reference proteome</keyword>
<protein>
    <submittedName>
        <fullName evidence="2">Uncharacterized protein</fullName>
    </submittedName>
</protein>
<dbReference type="Proteomes" id="UP000238274">
    <property type="component" value="Unassembled WGS sequence"/>
</dbReference>
<sequence length="351" mass="39763">MSKAPSYRINGTLVSSTRTRNQQLRSKLPDSRSPLCQALYDFIHLLLGIKEPSDPWPSSPTHEQLALFTRDWRGGASETGHIILLLTQGTATNDNLRLYGKKKVLHESNQTTFLELLQQSKFPHACFDWNADSTSPWNVAFSGLILRHWNRARLAGAFHAYPMDPAAAGEPPTLEALITRWFDGRRDEIRKEERNPGASLAQKKRIKSCHWRKQLALNRTETLRRSKVAEKFKGIFKDPLCNSDTETLDDGTLVKVKLKWRSESASLLAAKVDQLTIRRKENDNQKSHGPGQLLENRRQNHPGNPQTSRREKVPRCMAVDFYNNLFLGGLVPQAQDEMCAGAPLVAFLHLP</sequence>
<dbReference type="VEuPathDB" id="FungiDB:PSHT_12572"/>
<feature type="region of interest" description="Disordered" evidence="1">
    <location>
        <begin position="279"/>
        <end position="312"/>
    </location>
</feature>
<comment type="caution">
    <text evidence="2">The sequence shown here is derived from an EMBL/GenBank/DDBJ whole genome shotgun (WGS) entry which is preliminary data.</text>
</comment>
<dbReference type="VEuPathDB" id="FungiDB:PSTT_01238"/>
<evidence type="ECO:0000313" key="2">
    <source>
        <dbReference type="EMBL" id="POW01358.1"/>
    </source>
</evidence>
<accession>A0A2S4UVP2</accession>
<name>A0A2S4UVP2_9BASI</name>
<reference evidence="2 3" key="1">
    <citation type="submission" date="2017-12" db="EMBL/GenBank/DDBJ databases">
        <title>Gene loss provides genomic basis for host adaptation in cereal stripe rust fungi.</title>
        <authorList>
            <person name="Xia C."/>
        </authorList>
    </citation>
    <scope>NUCLEOTIDE SEQUENCE [LARGE SCALE GENOMIC DNA]</scope>
    <source>
        <strain evidence="2 3">93TX-2</strain>
    </source>
</reference>
<evidence type="ECO:0000313" key="3">
    <source>
        <dbReference type="Proteomes" id="UP000238274"/>
    </source>
</evidence>
<evidence type="ECO:0000256" key="1">
    <source>
        <dbReference type="SAM" id="MobiDB-lite"/>
    </source>
</evidence>
<dbReference type="OrthoDB" id="2505424at2759"/>
<dbReference type="EMBL" id="PKSM01000233">
    <property type="protein sequence ID" value="POW01358.1"/>
    <property type="molecule type" value="Genomic_DNA"/>
</dbReference>
<gene>
    <name evidence="2" type="ORF">PSHT_12572</name>
</gene>